<proteinExistence type="predicted"/>
<dbReference type="PROSITE" id="PS51257">
    <property type="entry name" value="PROKAR_LIPOPROTEIN"/>
    <property type="match status" value="1"/>
</dbReference>
<evidence type="ECO:0000313" key="2">
    <source>
        <dbReference type="EMBL" id="RDU66966.1"/>
    </source>
</evidence>
<reference evidence="2 3" key="1">
    <citation type="submission" date="2018-04" db="EMBL/GenBank/DDBJ databases">
        <title>Novel Campyloabacter and Helicobacter Species and Strains.</title>
        <authorList>
            <person name="Mannion A.J."/>
            <person name="Shen Z."/>
            <person name="Fox J.G."/>
        </authorList>
    </citation>
    <scope>NUCLEOTIDE SEQUENCE [LARGE SCALE GENOMIC DNA]</scope>
    <source>
        <strain evidence="2 3">MIT 17-337</strain>
    </source>
</reference>
<dbReference type="AlphaFoldDB" id="A0A3D8IPY1"/>
<evidence type="ECO:0000313" key="3">
    <source>
        <dbReference type="Proteomes" id="UP000256379"/>
    </source>
</evidence>
<dbReference type="Proteomes" id="UP000256379">
    <property type="component" value="Unassembled WGS sequence"/>
</dbReference>
<accession>A0A3D8IPY1</accession>
<keyword evidence="3" id="KW-1185">Reference proteome</keyword>
<sequence length="139" mass="16655">MNFRIDYKLYLFLIVVIFISCILYFLVFDSINQYQPNRFTTIIEDGSLQADKDFENLVEQMRMQEELENIKNSATQDFILEAFSKNLKRIENIENKKQEQKYNSQPKRKEVEVKVTNTIPNITPKTVPYRMIHTHEIKN</sequence>
<comment type="caution">
    <text evidence="2">The sequence shown here is derived from an EMBL/GenBank/DDBJ whole genome shotgun (WGS) entry which is preliminary data.</text>
</comment>
<organism evidence="2 3">
    <name type="scientific">Helicobacter didelphidarum</name>
    <dbReference type="NCBI Taxonomy" id="2040648"/>
    <lineage>
        <taxon>Bacteria</taxon>
        <taxon>Pseudomonadati</taxon>
        <taxon>Campylobacterota</taxon>
        <taxon>Epsilonproteobacteria</taxon>
        <taxon>Campylobacterales</taxon>
        <taxon>Helicobacteraceae</taxon>
        <taxon>Helicobacter</taxon>
    </lineage>
</organism>
<gene>
    <name evidence="2" type="ORF">CQA53_01495</name>
</gene>
<evidence type="ECO:0000256" key="1">
    <source>
        <dbReference type="SAM" id="Phobius"/>
    </source>
</evidence>
<feature type="transmembrane region" description="Helical" evidence="1">
    <location>
        <begin position="9"/>
        <end position="28"/>
    </location>
</feature>
<keyword evidence="1" id="KW-0472">Membrane</keyword>
<keyword evidence="1" id="KW-1133">Transmembrane helix</keyword>
<keyword evidence="1" id="KW-0812">Transmembrane</keyword>
<name>A0A3D8IPY1_9HELI</name>
<dbReference type="EMBL" id="NXLQ01000002">
    <property type="protein sequence ID" value="RDU66966.1"/>
    <property type="molecule type" value="Genomic_DNA"/>
</dbReference>
<protein>
    <submittedName>
        <fullName evidence="2">Uncharacterized protein</fullName>
    </submittedName>
</protein>
<dbReference type="OrthoDB" id="9910393at2"/>